<dbReference type="SUPFAM" id="SSF55874">
    <property type="entry name" value="ATPase domain of HSP90 chaperone/DNA topoisomerase II/histidine kinase"/>
    <property type="match status" value="1"/>
</dbReference>
<dbReference type="EC" id="2.7.13.3" evidence="2"/>
<dbReference type="CDD" id="cd16917">
    <property type="entry name" value="HATPase_UhpB-NarQ-NarX-like"/>
    <property type="match status" value="1"/>
</dbReference>
<feature type="transmembrane region" description="Helical" evidence="9">
    <location>
        <begin position="65"/>
        <end position="85"/>
    </location>
</feature>
<evidence type="ECO:0000256" key="3">
    <source>
        <dbReference type="ARBA" id="ARBA00022553"/>
    </source>
</evidence>
<dbReference type="KEGG" id="tes:BW730_16825"/>
<gene>
    <name evidence="11" type="ORF">BW730_16825</name>
</gene>
<evidence type="ECO:0000313" key="12">
    <source>
        <dbReference type="Proteomes" id="UP000188145"/>
    </source>
</evidence>
<evidence type="ECO:0000256" key="2">
    <source>
        <dbReference type="ARBA" id="ARBA00012438"/>
    </source>
</evidence>
<protein>
    <recommendedName>
        <fullName evidence="2">histidine kinase</fullName>
        <ecNumber evidence="2">2.7.13.3</ecNumber>
    </recommendedName>
</protein>
<dbReference type="GO" id="GO:0005524">
    <property type="term" value="F:ATP binding"/>
    <property type="evidence" value="ECO:0007669"/>
    <property type="project" value="UniProtKB-KW"/>
</dbReference>
<feature type="domain" description="Signal transduction histidine kinase subgroup 3 dimerisation and phosphoacceptor" evidence="10">
    <location>
        <begin position="225"/>
        <end position="287"/>
    </location>
</feature>
<keyword evidence="8" id="KW-0902">Two-component regulatory system</keyword>
<evidence type="ECO:0000256" key="9">
    <source>
        <dbReference type="SAM" id="Phobius"/>
    </source>
</evidence>
<evidence type="ECO:0000256" key="1">
    <source>
        <dbReference type="ARBA" id="ARBA00000085"/>
    </source>
</evidence>
<dbReference type="GO" id="GO:0046983">
    <property type="term" value="F:protein dimerization activity"/>
    <property type="evidence" value="ECO:0007669"/>
    <property type="project" value="InterPro"/>
</dbReference>
<dbReference type="PANTHER" id="PTHR24421:SF10">
    <property type="entry name" value="NITRATE_NITRITE SENSOR PROTEIN NARQ"/>
    <property type="match status" value="1"/>
</dbReference>
<evidence type="ECO:0000259" key="10">
    <source>
        <dbReference type="Pfam" id="PF07730"/>
    </source>
</evidence>
<keyword evidence="4" id="KW-0808">Transferase</keyword>
<dbReference type="InterPro" id="IPR036890">
    <property type="entry name" value="HATPase_C_sf"/>
</dbReference>
<dbReference type="InterPro" id="IPR011712">
    <property type="entry name" value="Sig_transdc_His_kin_sub3_dim/P"/>
</dbReference>
<dbReference type="Gene3D" id="3.30.565.10">
    <property type="entry name" value="Histidine kinase-like ATPase, C-terminal domain"/>
    <property type="match status" value="1"/>
</dbReference>
<feature type="transmembrane region" description="Helical" evidence="9">
    <location>
        <begin position="97"/>
        <end position="120"/>
    </location>
</feature>
<sequence>MPDLCRPVPDDLHRAGRVEEQASAAGGALEITDLQGMTARLTLGATVQAPRRRHPLASLGQDQQVLGVLSAAGAVLALLVLGFSLFNGLDWTGDLQWLVVCVGILVAVWRPWLGALILLVEVVLSSLMPGETLWAFTQPTIAASALTVIVVSRLPLTLPLVAIGWMVLVETTTWPSQLRLIDTVPLALPSVLGGIGVYFFRTVRLRQLEEVSRLARERDEARMEERRQLASELHDIVAHQLSLIAMHLTPSAMEPERISSTVAHLSRTTESARNDLSTLVHSLRSGQSSDAGAMTITATTHAVTATLEDAGHPVRLVVNPEIDRLDATSQKTLARIVREAATNAMRYSPKGSPVDITLGVDDAGAHVQVINQLPAQARVDPNSTGSGLLGLRERVELTNGSFAAGEVDAHWVVEADVPTSDVTLST</sequence>
<dbReference type="Pfam" id="PF07730">
    <property type="entry name" value="HisKA_3"/>
    <property type="match status" value="1"/>
</dbReference>
<keyword evidence="5" id="KW-0547">Nucleotide-binding</keyword>
<dbReference type="EMBL" id="CP019606">
    <property type="protein sequence ID" value="AQP48910.1"/>
    <property type="molecule type" value="Genomic_DNA"/>
</dbReference>
<keyword evidence="6" id="KW-0418">Kinase</keyword>
<proteinExistence type="predicted"/>
<dbReference type="STRING" id="1332264.BW730_16825"/>
<dbReference type="GO" id="GO:0000155">
    <property type="term" value="F:phosphorelay sensor kinase activity"/>
    <property type="evidence" value="ECO:0007669"/>
    <property type="project" value="InterPro"/>
</dbReference>
<evidence type="ECO:0000256" key="7">
    <source>
        <dbReference type="ARBA" id="ARBA00022840"/>
    </source>
</evidence>
<keyword evidence="7" id="KW-0067">ATP-binding</keyword>
<organism evidence="11 12">
    <name type="scientific">Tessaracoccus aquimaris</name>
    <dbReference type="NCBI Taxonomy" id="1332264"/>
    <lineage>
        <taxon>Bacteria</taxon>
        <taxon>Bacillati</taxon>
        <taxon>Actinomycetota</taxon>
        <taxon>Actinomycetes</taxon>
        <taxon>Propionibacteriales</taxon>
        <taxon>Propionibacteriaceae</taxon>
        <taxon>Tessaracoccus</taxon>
    </lineage>
</organism>
<dbReference type="AlphaFoldDB" id="A0A1Q2CSC7"/>
<dbReference type="InterPro" id="IPR050482">
    <property type="entry name" value="Sensor_HK_TwoCompSys"/>
</dbReference>
<accession>A0A1Q2CSC7</accession>
<keyword evidence="12" id="KW-1185">Reference proteome</keyword>
<name>A0A1Q2CSC7_9ACTN</name>
<comment type="catalytic activity">
    <reaction evidence="1">
        <text>ATP + protein L-histidine = ADP + protein N-phospho-L-histidine.</text>
        <dbReference type="EC" id="2.7.13.3"/>
    </reaction>
</comment>
<evidence type="ECO:0000313" key="11">
    <source>
        <dbReference type="EMBL" id="AQP48910.1"/>
    </source>
</evidence>
<dbReference type="Gene3D" id="1.20.5.1930">
    <property type="match status" value="1"/>
</dbReference>
<keyword evidence="9" id="KW-0472">Membrane</keyword>
<dbReference type="RefSeq" id="WP_158522716.1">
    <property type="nucleotide sequence ID" value="NZ_CP019606.1"/>
</dbReference>
<reference evidence="12" key="1">
    <citation type="submission" date="2017-02" db="EMBL/GenBank/DDBJ databases">
        <title>Tessaracoccus aquaemaris sp. nov., isolated from the intestine of a Korean rockfish, Sebastes schlegelii, in a marine aquaculture pond.</title>
        <authorList>
            <person name="Tak E.J."/>
            <person name="Bae J.-W."/>
        </authorList>
    </citation>
    <scope>NUCLEOTIDE SEQUENCE [LARGE SCALE GENOMIC DNA]</scope>
    <source>
        <strain evidence="12">NSG39</strain>
    </source>
</reference>
<dbReference type="PANTHER" id="PTHR24421">
    <property type="entry name" value="NITRATE/NITRITE SENSOR PROTEIN NARX-RELATED"/>
    <property type="match status" value="1"/>
</dbReference>
<evidence type="ECO:0000256" key="6">
    <source>
        <dbReference type="ARBA" id="ARBA00022777"/>
    </source>
</evidence>
<dbReference type="Proteomes" id="UP000188145">
    <property type="component" value="Chromosome"/>
</dbReference>
<evidence type="ECO:0000256" key="4">
    <source>
        <dbReference type="ARBA" id="ARBA00022679"/>
    </source>
</evidence>
<feature type="transmembrane region" description="Helical" evidence="9">
    <location>
        <begin position="180"/>
        <end position="200"/>
    </location>
</feature>
<evidence type="ECO:0000256" key="5">
    <source>
        <dbReference type="ARBA" id="ARBA00022741"/>
    </source>
</evidence>
<dbReference type="GO" id="GO:0016020">
    <property type="term" value="C:membrane"/>
    <property type="evidence" value="ECO:0007669"/>
    <property type="project" value="InterPro"/>
</dbReference>
<keyword evidence="9" id="KW-0812">Transmembrane</keyword>
<dbReference type="OrthoDB" id="3253720at2"/>
<keyword evidence="3" id="KW-0597">Phosphoprotein</keyword>
<feature type="transmembrane region" description="Helical" evidence="9">
    <location>
        <begin position="141"/>
        <end position="168"/>
    </location>
</feature>
<evidence type="ECO:0000256" key="8">
    <source>
        <dbReference type="ARBA" id="ARBA00023012"/>
    </source>
</evidence>
<keyword evidence="9" id="KW-1133">Transmembrane helix</keyword>